<dbReference type="Proteomes" id="UP001590951">
    <property type="component" value="Unassembled WGS sequence"/>
</dbReference>
<comment type="caution">
    <text evidence="1">The sequence shown here is derived from an EMBL/GenBank/DDBJ whole genome shotgun (WGS) entry which is preliminary data.</text>
</comment>
<organism evidence="1 2">
    <name type="scientific">Lepraria finkii</name>
    <dbReference type="NCBI Taxonomy" id="1340010"/>
    <lineage>
        <taxon>Eukaryota</taxon>
        <taxon>Fungi</taxon>
        <taxon>Dikarya</taxon>
        <taxon>Ascomycota</taxon>
        <taxon>Pezizomycotina</taxon>
        <taxon>Lecanoromycetes</taxon>
        <taxon>OSLEUM clade</taxon>
        <taxon>Lecanoromycetidae</taxon>
        <taxon>Lecanorales</taxon>
        <taxon>Lecanorineae</taxon>
        <taxon>Stereocaulaceae</taxon>
        <taxon>Lepraria</taxon>
    </lineage>
</organism>
<keyword evidence="2" id="KW-1185">Reference proteome</keyword>
<sequence length="117" mass="12882">MMATHSTSKHNDLASIYVTTGHTHASNAVIFMHFNGIHNTLFTTGSSKHANPHTASMFIDDHCVGSANTIRNWNVDNEGTLFFDNSDLSNNQSTIQGTRVENFPNTVSKNSESFCSF</sequence>
<gene>
    <name evidence="1" type="ORF">ABVK25_012002</name>
</gene>
<name>A0ABR4AJA1_9LECA</name>
<proteinExistence type="predicted"/>
<evidence type="ECO:0000313" key="2">
    <source>
        <dbReference type="Proteomes" id="UP001590951"/>
    </source>
</evidence>
<dbReference type="EMBL" id="JBHFEH010000133">
    <property type="protein sequence ID" value="KAL2045852.1"/>
    <property type="molecule type" value="Genomic_DNA"/>
</dbReference>
<reference evidence="1 2" key="1">
    <citation type="submission" date="2024-09" db="EMBL/GenBank/DDBJ databases">
        <title>Rethinking Asexuality: The Enigmatic Case of Functional Sexual Genes in Lepraria (Stereocaulaceae).</title>
        <authorList>
            <person name="Doellman M."/>
            <person name="Sun Y."/>
            <person name="Barcenas-Pena A."/>
            <person name="Lumbsch H.T."/>
            <person name="Grewe F."/>
        </authorList>
    </citation>
    <scope>NUCLEOTIDE SEQUENCE [LARGE SCALE GENOMIC DNA]</scope>
    <source>
        <strain evidence="1 2">Grewe 0041</strain>
    </source>
</reference>
<protein>
    <submittedName>
        <fullName evidence="1">Uncharacterized protein</fullName>
    </submittedName>
</protein>
<accession>A0ABR4AJA1</accession>
<evidence type="ECO:0000313" key="1">
    <source>
        <dbReference type="EMBL" id="KAL2045852.1"/>
    </source>
</evidence>